<dbReference type="GO" id="GO:0043065">
    <property type="term" value="P:positive regulation of apoptotic process"/>
    <property type="evidence" value="ECO:0007669"/>
    <property type="project" value="TreeGrafter"/>
</dbReference>
<accession>A0A8B9C317</accession>
<evidence type="ECO:0000256" key="4">
    <source>
        <dbReference type="ARBA" id="ARBA00022741"/>
    </source>
</evidence>
<dbReference type="InterPro" id="IPR000719">
    <property type="entry name" value="Prot_kinase_dom"/>
</dbReference>
<dbReference type="Proteomes" id="UP000694426">
    <property type="component" value="Unplaced"/>
</dbReference>
<organism evidence="10 11">
    <name type="scientific">Anser brachyrhynchus</name>
    <name type="common">Pink-footed goose</name>
    <dbReference type="NCBI Taxonomy" id="132585"/>
    <lineage>
        <taxon>Eukaryota</taxon>
        <taxon>Metazoa</taxon>
        <taxon>Chordata</taxon>
        <taxon>Craniata</taxon>
        <taxon>Vertebrata</taxon>
        <taxon>Euteleostomi</taxon>
        <taxon>Archelosauria</taxon>
        <taxon>Archosauria</taxon>
        <taxon>Dinosauria</taxon>
        <taxon>Saurischia</taxon>
        <taxon>Theropoda</taxon>
        <taxon>Coelurosauria</taxon>
        <taxon>Aves</taxon>
        <taxon>Neognathae</taxon>
        <taxon>Galloanserae</taxon>
        <taxon>Anseriformes</taxon>
        <taxon>Anatidae</taxon>
        <taxon>Anserinae</taxon>
        <taxon>Anser</taxon>
    </lineage>
</organism>
<evidence type="ECO:0000259" key="9">
    <source>
        <dbReference type="PROSITE" id="PS50011"/>
    </source>
</evidence>
<dbReference type="PROSITE" id="PS50011">
    <property type="entry name" value="PROTEIN_KINASE_DOM"/>
    <property type="match status" value="1"/>
</dbReference>
<feature type="domain" description="Protein kinase" evidence="9">
    <location>
        <begin position="189"/>
        <end position="442"/>
    </location>
</feature>
<feature type="region of interest" description="Disordered" evidence="8">
    <location>
        <begin position="1"/>
        <end position="25"/>
    </location>
</feature>
<comment type="similarity">
    <text evidence="1">Belongs to the protein kinase superfamily. CAMK Ser/Thr protein kinase family.</text>
</comment>
<keyword evidence="5" id="KW-0418">Kinase</keyword>
<dbReference type="Gene3D" id="1.10.510.10">
    <property type="entry name" value="Transferase(Phosphotransferase) domain 1"/>
    <property type="match status" value="1"/>
</dbReference>
<dbReference type="PROSITE" id="PS00107">
    <property type="entry name" value="PROTEIN_KINASE_ATP"/>
    <property type="match status" value="1"/>
</dbReference>
<feature type="compositionally biased region" description="Polar residues" evidence="8">
    <location>
        <begin position="504"/>
        <end position="513"/>
    </location>
</feature>
<dbReference type="GeneTree" id="ENSGT00940000163949"/>
<dbReference type="SUPFAM" id="SSF56112">
    <property type="entry name" value="Protein kinase-like (PK-like)"/>
    <property type="match status" value="1"/>
</dbReference>
<evidence type="ECO:0000256" key="5">
    <source>
        <dbReference type="ARBA" id="ARBA00022777"/>
    </source>
</evidence>
<dbReference type="PANTHER" id="PTHR24342:SF20">
    <property type="entry name" value="MYOSIN LIGHT CHAIN KINASE, SMOOTH MUSCLE"/>
    <property type="match status" value="1"/>
</dbReference>
<dbReference type="GO" id="GO:0004674">
    <property type="term" value="F:protein serine/threonine kinase activity"/>
    <property type="evidence" value="ECO:0007669"/>
    <property type="project" value="UniProtKB-KW"/>
</dbReference>
<sequence>MSSLGSSPCRAQGAAGAGTQAPPASCPCPSTGLPGLLGPHPASVLTVPAPGREPPTAPCLRQKVPRSPWAALGWPQPQSAPHISAHLPSHLTPGPGHWDLCGAGCSGGCGSQEPLSPAAVPGAGSWMVLDGPEGAGLQKRAPLGKGWSLRREAWAQLQQDLCVSLPAGEEAFEYCDVVINTQEKVLDVYMQLEKLGEGKFGTVYRLQEKASGRIRAGKYFRTRTAKEKQVARAEVELMNLLHHPRLVQCLAAFQGPAELVMVMEYVAGGELFERIVDDDFEHTEPSSTQYMRQILEGLQYMHGQAVVHLDLKPENIVCVSPSGHWLKIADFGLARKLDTPVKVLHGTPEFMAPEVVSFEPVGFATDMWSVGVICYILLSGESPFQGDTDMETLSNITAAQWDFEEETFLDISPQAKDFISQLLQKDPGHRLSSSEALLHPWLQQPLPSSTKALPKERIKQFLARRKWQVRGEGCAKPCWHSTGSPCCPRAQRGEHQSPEEDQASESLPQQGPSFSEPPMDKEEVEGGSITAAGQAESSASIPQPRAT</sequence>
<reference evidence="10" key="1">
    <citation type="submission" date="2025-08" db="UniProtKB">
        <authorList>
            <consortium name="Ensembl"/>
        </authorList>
    </citation>
    <scope>IDENTIFICATION</scope>
</reference>
<evidence type="ECO:0000256" key="2">
    <source>
        <dbReference type="ARBA" id="ARBA00022527"/>
    </source>
</evidence>
<dbReference type="InterPro" id="IPR017441">
    <property type="entry name" value="Protein_kinase_ATP_BS"/>
</dbReference>
<reference evidence="10" key="2">
    <citation type="submission" date="2025-09" db="UniProtKB">
        <authorList>
            <consortium name="Ensembl"/>
        </authorList>
    </citation>
    <scope>IDENTIFICATION</scope>
</reference>
<dbReference type="PROSITE" id="PS00108">
    <property type="entry name" value="PROTEIN_KINASE_ST"/>
    <property type="match status" value="1"/>
</dbReference>
<evidence type="ECO:0000256" key="3">
    <source>
        <dbReference type="ARBA" id="ARBA00022679"/>
    </source>
</evidence>
<dbReference type="SMART" id="SM00220">
    <property type="entry name" value="S_TKc"/>
    <property type="match status" value="1"/>
</dbReference>
<keyword evidence="2" id="KW-0723">Serine/threonine-protein kinase</keyword>
<dbReference type="CDD" id="cd14103">
    <property type="entry name" value="STKc_MLCK"/>
    <property type="match status" value="1"/>
</dbReference>
<dbReference type="Gene3D" id="3.30.200.20">
    <property type="entry name" value="Phosphorylase Kinase, domain 1"/>
    <property type="match status" value="1"/>
</dbReference>
<evidence type="ECO:0000256" key="7">
    <source>
        <dbReference type="PROSITE-ProRule" id="PRU10141"/>
    </source>
</evidence>
<dbReference type="InterPro" id="IPR011009">
    <property type="entry name" value="Kinase-like_dom_sf"/>
</dbReference>
<evidence type="ECO:0000256" key="6">
    <source>
        <dbReference type="ARBA" id="ARBA00022840"/>
    </source>
</evidence>
<keyword evidence="4 7" id="KW-0547">Nucleotide-binding</keyword>
<feature type="region of interest" description="Disordered" evidence="8">
    <location>
        <begin position="480"/>
        <end position="547"/>
    </location>
</feature>
<dbReference type="GO" id="GO:0035556">
    <property type="term" value="P:intracellular signal transduction"/>
    <property type="evidence" value="ECO:0007669"/>
    <property type="project" value="TreeGrafter"/>
</dbReference>
<dbReference type="FunFam" id="1.10.510.10:FF:000594">
    <property type="entry name" value="Myosin light chain kinase isoform-III"/>
    <property type="match status" value="1"/>
</dbReference>
<keyword evidence="11" id="KW-1185">Reference proteome</keyword>
<evidence type="ECO:0000256" key="8">
    <source>
        <dbReference type="SAM" id="MobiDB-lite"/>
    </source>
</evidence>
<dbReference type="InterPro" id="IPR008271">
    <property type="entry name" value="Ser/Thr_kinase_AS"/>
</dbReference>
<dbReference type="GO" id="GO:0005524">
    <property type="term" value="F:ATP binding"/>
    <property type="evidence" value="ECO:0007669"/>
    <property type="project" value="UniProtKB-UniRule"/>
</dbReference>
<dbReference type="GO" id="GO:0005634">
    <property type="term" value="C:nucleus"/>
    <property type="evidence" value="ECO:0007669"/>
    <property type="project" value="TreeGrafter"/>
</dbReference>
<evidence type="ECO:0000256" key="1">
    <source>
        <dbReference type="ARBA" id="ARBA00006692"/>
    </source>
</evidence>
<feature type="compositionally biased region" description="Low complexity" evidence="8">
    <location>
        <begin position="11"/>
        <end position="23"/>
    </location>
</feature>
<keyword evidence="3" id="KW-0808">Transferase</keyword>
<feature type="binding site" evidence="7">
    <location>
        <position position="218"/>
    </location>
    <ligand>
        <name>ATP</name>
        <dbReference type="ChEBI" id="CHEBI:30616"/>
    </ligand>
</feature>
<dbReference type="Pfam" id="PF00069">
    <property type="entry name" value="Pkinase"/>
    <property type="match status" value="1"/>
</dbReference>
<dbReference type="AlphaFoldDB" id="A0A8B9C317"/>
<name>A0A8B9C317_9AVES</name>
<keyword evidence="6 7" id="KW-0067">ATP-binding</keyword>
<evidence type="ECO:0000313" key="10">
    <source>
        <dbReference type="Ensembl" id="ENSABRP00000013689.1"/>
    </source>
</evidence>
<feature type="compositionally biased region" description="Polar residues" evidence="8">
    <location>
        <begin position="535"/>
        <end position="547"/>
    </location>
</feature>
<evidence type="ECO:0000313" key="11">
    <source>
        <dbReference type="Proteomes" id="UP000694426"/>
    </source>
</evidence>
<dbReference type="Ensembl" id="ENSABRT00000019542.1">
    <property type="protein sequence ID" value="ENSABRP00000013689.1"/>
    <property type="gene ID" value="ENSABRG00000012152.1"/>
</dbReference>
<dbReference type="PANTHER" id="PTHR24342">
    <property type="entry name" value="SERINE/THREONINE-PROTEIN KINASE 17"/>
    <property type="match status" value="1"/>
</dbReference>
<proteinExistence type="inferred from homology"/>
<protein>
    <recommendedName>
        <fullName evidence="9">Protein kinase domain-containing protein</fullName>
    </recommendedName>
</protein>